<feature type="compositionally biased region" description="Low complexity" evidence="1">
    <location>
        <begin position="297"/>
        <end position="325"/>
    </location>
</feature>
<dbReference type="OrthoDB" id="2537141at2759"/>
<dbReference type="Proteomes" id="UP000283269">
    <property type="component" value="Unassembled WGS sequence"/>
</dbReference>
<proteinExistence type="predicted"/>
<dbReference type="STRING" id="93625.A0A409WFM0"/>
<feature type="region of interest" description="Disordered" evidence="1">
    <location>
        <begin position="297"/>
        <end position="348"/>
    </location>
</feature>
<feature type="compositionally biased region" description="Low complexity" evidence="1">
    <location>
        <begin position="427"/>
        <end position="437"/>
    </location>
</feature>
<dbReference type="InParanoid" id="A0A409WFM0"/>
<evidence type="ECO:0000256" key="1">
    <source>
        <dbReference type="SAM" id="MobiDB-lite"/>
    </source>
</evidence>
<dbReference type="AlphaFoldDB" id="A0A409WFM0"/>
<feature type="region of interest" description="Disordered" evidence="1">
    <location>
        <begin position="413"/>
        <end position="462"/>
    </location>
</feature>
<feature type="compositionally biased region" description="Basic and acidic residues" evidence="1">
    <location>
        <begin position="176"/>
        <end position="191"/>
    </location>
</feature>
<keyword evidence="3" id="KW-1185">Reference proteome</keyword>
<gene>
    <name evidence="2" type="ORF">CVT25_010884</name>
</gene>
<feature type="region of interest" description="Disordered" evidence="1">
    <location>
        <begin position="123"/>
        <end position="233"/>
    </location>
</feature>
<feature type="compositionally biased region" description="Polar residues" evidence="1">
    <location>
        <begin position="123"/>
        <end position="132"/>
    </location>
</feature>
<name>A0A409WFM0_PSICY</name>
<organism evidence="2 3">
    <name type="scientific">Psilocybe cyanescens</name>
    <dbReference type="NCBI Taxonomy" id="93625"/>
    <lineage>
        <taxon>Eukaryota</taxon>
        <taxon>Fungi</taxon>
        <taxon>Dikarya</taxon>
        <taxon>Basidiomycota</taxon>
        <taxon>Agaricomycotina</taxon>
        <taxon>Agaricomycetes</taxon>
        <taxon>Agaricomycetidae</taxon>
        <taxon>Agaricales</taxon>
        <taxon>Agaricineae</taxon>
        <taxon>Strophariaceae</taxon>
        <taxon>Psilocybe</taxon>
    </lineage>
</organism>
<feature type="compositionally biased region" description="Basic and acidic residues" evidence="1">
    <location>
        <begin position="442"/>
        <end position="455"/>
    </location>
</feature>
<evidence type="ECO:0000313" key="3">
    <source>
        <dbReference type="Proteomes" id="UP000283269"/>
    </source>
</evidence>
<evidence type="ECO:0000313" key="2">
    <source>
        <dbReference type="EMBL" id="PPQ77302.1"/>
    </source>
</evidence>
<reference evidence="2 3" key="1">
    <citation type="journal article" date="2018" name="Evol. Lett.">
        <title>Horizontal gene cluster transfer increased hallucinogenic mushroom diversity.</title>
        <authorList>
            <person name="Reynolds H.T."/>
            <person name="Vijayakumar V."/>
            <person name="Gluck-Thaler E."/>
            <person name="Korotkin H.B."/>
            <person name="Matheny P.B."/>
            <person name="Slot J.C."/>
        </authorList>
    </citation>
    <scope>NUCLEOTIDE SEQUENCE [LARGE SCALE GENOMIC DNA]</scope>
    <source>
        <strain evidence="2 3">2631</strain>
    </source>
</reference>
<feature type="compositionally biased region" description="Basic residues" evidence="1">
    <location>
        <begin position="327"/>
        <end position="336"/>
    </location>
</feature>
<accession>A0A409WFM0</accession>
<sequence>MTMDVDRGPSSIKTQSGLSLTSERLSAIPKRNLHEYLSAYIRNQRIFIKGYGEDQHKENRLETACTGQGIKANLPVASVSTEASRDLGFGTPVLRARVTVSHNPDKKDVGMDNDEVHDKAITTRCNDNATKSNELEDALPSSNKKRTLPPSRNDNCSVQKSQKKETKRNKRVAAQSDDHNHEHVKRLEERRQRKRARKDTMLPAIRNNDPDNKPTSRSNCTKQKKNRSKSTQVGFALMHGFSATNVGKNRLTMEPFIHDFGVFKKGKTSTKTKVESKKQGDRPLVFSEAKFLNSKSSKNKLSLASSTSSTISSDSGTKSSQKSQSVMRKKVSKHRSVNSPIPAIENEPLCHYNPDDSIAWDIEKNSEVMSKSDSDDRQGTVLVKYSHGPLEAAAESNSKKIASSISKHSLEFSGESGSPLCPATAKSSSVGPSQSASQLGPRKVEHRSDLKHDRNLPNGPSKYFQCAKPATVSGNLNPVIFDTTISGVPISMKPSEYDNSSDFDFPMLASEQNTETLGAYNSRDMVEEYNFQENHSKCCHAAARPRDMRLDSFLSPKYRSWSPYNNVDIDRPESDYARFWDVFEGQMTDSLVLRPDLAVAHDLGHFQTQDTTPVDSFDGKNNPFHAAEYSWNPGPYCPDGNSAIASESFDSSGVLFDVYVAGTDHGFSVHFDGNTRPCSSNSMPVNVEETISRISTFSDNDIIEHSDTDRLGSPNLDDDESNFDNFRQGRALLYGHDISASKSITLTQLSNVEAEVAGTLKLGHWLPQRL</sequence>
<dbReference type="EMBL" id="NHYD01003440">
    <property type="protein sequence ID" value="PPQ77302.1"/>
    <property type="molecule type" value="Genomic_DNA"/>
</dbReference>
<feature type="compositionally biased region" description="Polar residues" evidence="1">
    <location>
        <begin position="150"/>
        <end position="160"/>
    </location>
</feature>
<protein>
    <submittedName>
        <fullName evidence="2">Uncharacterized protein</fullName>
    </submittedName>
</protein>
<comment type="caution">
    <text evidence="2">The sequence shown here is derived from an EMBL/GenBank/DDBJ whole genome shotgun (WGS) entry which is preliminary data.</text>
</comment>